<evidence type="ECO:0000259" key="3">
    <source>
        <dbReference type="Pfam" id="PF07993"/>
    </source>
</evidence>
<sequence length="515" mass="55287">MGNVILLTGSTGFVGKVVVETLFRCRASFPFDKLVVLVRANKTKSARDRFLDLAAASPCFSLLPPSWLDDVRVVEGDMGEDDCGIADTEDARRGRRAAARERRQLPEPARPGAPLPAAAARRAHVDGVRDALDHGAHPRAAGAAAPAGRGAVRAAAFGRAVGRRRLKLTGHPNLYTLTKCLAEHVVAEARRGLPLTIVRPSIVSAAWQYPMPGWIDSFAAVTGVFTGVWMGVLRVVRGNLQTVLDIVPVDSVAMSLVSTCLADVPKKIEGCSFPSYPLRIFHATTGMKHNIHAVQVYRIMNSKRLPAHPTMKPNLRYYGQNALWLPVADFVHQAVPVALGRAWAAVSGNAKLARNLAKARRMQRSCNALFAHFGSHAYDFRSSRATLDPAFEADEYLERVFRGAGRFLLKLDVSLQTVAMEKLYSASENSENSENENESTAGLGSNSSSSSGDEDSNAGGDSVSGGTPASSIMNVGVAITDDVTKVKIEEVLVVEGNDRLPEKSEAVIVGIAVAM</sequence>
<comment type="caution">
    <text evidence="4">The sequence shown here is derived from an EMBL/GenBank/DDBJ whole genome shotgun (WGS) entry which is preliminary data.</text>
</comment>
<feature type="compositionally biased region" description="Low complexity" evidence="2">
    <location>
        <begin position="438"/>
        <end position="461"/>
    </location>
</feature>
<dbReference type="Proteomes" id="UP001480595">
    <property type="component" value="Unassembled WGS sequence"/>
</dbReference>
<comment type="catalytic activity">
    <reaction evidence="1">
        <text>a long-chain fatty acyl-CoA + 2 NADPH + 2 H(+) = a long-chain primary fatty alcohol + 2 NADP(+) + CoA</text>
        <dbReference type="Rhea" id="RHEA:52716"/>
        <dbReference type="ChEBI" id="CHEBI:15378"/>
        <dbReference type="ChEBI" id="CHEBI:57287"/>
        <dbReference type="ChEBI" id="CHEBI:57783"/>
        <dbReference type="ChEBI" id="CHEBI:58349"/>
        <dbReference type="ChEBI" id="CHEBI:77396"/>
        <dbReference type="ChEBI" id="CHEBI:83139"/>
        <dbReference type="EC" id="1.2.1.84"/>
    </reaction>
</comment>
<accession>A0ABR1X560</accession>
<dbReference type="GeneID" id="92084514"/>
<protein>
    <recommendedName>
        <fullName evidence="1">Fatty acyl-CoA reductase</fullName>
        <ecNumber evidence="1">1.2.1.84</ecNumber>
    </recommendedName>
</protein>
<dbReference type="Gene3D" id="3.40.50.720">
    <property type="entry name" value="NAD(P)-binding Rossmann-like Domain"/>
    <property type="match status" value="1"/>
</dbReference>
<gene>
    <name evidence="4" type="ORF">PG994_000042</name>
</gene>
<dbReference type="PANTHER" id="PTHR11011">
    <property type="entry name" value="MALE STERILITY PROTEIN 2-RELATED"/>
    <property type="match status" value="1"/>
</dbReference>
<dbReference type="InterPro" id="IPR013120">
    <property type="entry name" value="FAR_NAD-bd"/>
</dbReference>
<feature type="domain" description="Thioester reductase (TE)" evidence="3">
    <location>
        <begin position="165"/>
        <end position="254"/>
    </location>
</feature>
<dbReference type="EMBL" id="JAQQWL010000001">
    <property type="protein sequence ID" value="KAK8090537.1"/>
    <property type="molecule type" value="Genomic_DNA"/>
</dbReference>
<feature type="region of interest" description="Disordered" evidence="2">
    <location>
        <begin position="84"/>
        <end position="120"/>
    </location>
</feature>
<dbReference type="InterPro" id="IPR026055">
    <property type="entry name" value="FAR"/>
</dbReference>
<comment type="function">
    <text evidence="1">Catalyzes the reduction of fatty acyl-CoA to fatty alcohols.</text>
</comment>
<keyword evidence="1" id="KW-0560">Oxidoreductase</keyword>
<dbReference type="EC" id="1.2.1.84" evidence="1"/>
<dbReference type="RefSeq" id="XP_066722083.1">
    <property type="nucleotide sequence ID" value="XM_066851451.1"/>
</dbReference>
<evidence type="ECO:0000313" key="4">
    <source>
        <dbReference type="EMBL" id="KAK8090537.1"/>
    </source>
</evidence>
<dbReference type="Pfam" id="PF07993">
    <property type="entry name" value="NAD_binding_4"/>
    <property type="match status" value="2"/>
</dbReference>
<name>A0ABR1X560_9PEZI</name>
<proteinExistence type="inferred from homology"/>
<keyword evidence="1" id="KW-0521">NADP</keyword>
<evidence type="ECO:0000256" key="1">
    <source>
        <dbReference type="RuleBase" id="RU363097"/>
    </source>
</evidence>
<keyword evidence="1" id="KW-0444">Lipid biosynthesis</keyword>
<evidence type="ECO:0000256" key="2">
    <source>
        <dbReference type="SAM" id="MobiDB-lite"/>
    </source>
</evidence>
<keyword evidence="5" id="KW-1185">Reference proteome</keyword>
<dbReference type="PANTHER" id="PTHR11011:SF45">
    <property type="entry name" value="FATTY ACYL-COA REDUCTASE CG8306-RELATED"/>
    <property type="match status" value="1"/>
</dbReference>
<dbReference type="InterPro" id="IPR036291">
    <property type="entry name" value="NAD(P)-bd_dom_sf"/>
</dbReference>
<feature type="domain" description="Thioester reductase (TE)" evidence="3">
    <location>
        <begin position="7"/>
        <end position="89"/>
    </location>
</feature>
<evidence type="ECO:0000313" key="5">
    <source>
        <dbReference type="Proteomes" id="UP001480595"/>
    </source>
</evidence>
<organism evidence="4 5">
    <name type="scientific">Apiospora phragmitis</name>
    <dbReference type="NCBI Taxonomy" id="2905665"/>
    <lineage>
        <taxon>Eukaryota</taxon>
        <taxon>Fungi</taxon>
        <taxon>Dikarya</taxon>
        <taxon>Ascomycota</taxon>
        <taxon>Pezizomycotina</taxon>
        <taxon>Sordariomycetes</taxon>
        <taxon>Xylariomycetidae</taxon>
        <taxon>Amphisphaeriales</taxon>
        <taxon>Apiosporaceae</taxon>
        <taxon>Apiospora</taxon>
    </lineage>
</organism>
<keyword evidence="1" id="KW-0443">Lipid metabolism</keyword>
<reference evidence="4 5" key="1">
    <citation type="submission" date="2023-01" db="EMBL/GenBank/DDBJ databases">
        <title>Analysis of 21 Apiospora genomes using comparative genomics revels a genus with tremendous synthesis potential of carbohydrate active enzymes and secondary metabolites.</title>
        <authorList>
            <person name="Sorensen T."/>
        </authorList>
    </citation>
    <scope>NUCLEOTIDE SEQUENCE [LARGE SCALE GENOMIC DNA]</scope>
    <source>
        <strain evidence="4 5">CBS 135458</strain>
    </source>
</reference>
<comment type="similarity">
    <text evidence="1">Belongs to the fatty acyl-CoA reductase family.</text>
</comment>
<feature type="region of interest" description="Disordered" evidence="2">
    <location>
        <begin position="426"/>
        <end position="467"/>
    </location>
</feature>
<dbReference type="SUPFAM" id="SSF51735">
    <property type="entry name" value="NAD(P)-binding Rossmann-fold domains"/>
    <property type="match status" value="1"/>
</dbReference>